<dbReference type="PANTHER" id="PTHR42783:SF3">
    <property type="entry name" value="GLUTAMATE SYNTHASE [NADPH] SMALL CHAIN-RELATED"/>
    <property type="match status" value="1"/>
</dbReference>
<keyword evidence="4" id="KW-1185">Reference proteome</keyword>
<dbReference type="Proteomes" id="UP000326570">
    <property type="component" value="Unassembled WGS sequence"/>
</dbReference>
<dbReference type="SUPFAM" id="SSF51971">
    <property type="entry name" value="Nucleotide-binding domain"/>
    <property type="match status" value="1"/>
</dbReference>
<proteinExistence type="predicted"/>
<dbReference type="AlphaFoldDB" id="A0A5N1J7A0"/>
<protein>
    <submittedName>
        <fullName evidence="3">NAD(P)-dependent oxidoreductase</fullName>
    </submittedName>
</protein>
<dbReference type="InterPro" id="IPR023753">
    <property type="entry name" value="FAD/NAD-binding_dom"/>
</dbReference>
<dbReference type="SUPFAM" id="SSF46548">
    <property type="entry name" value="alpha-helical ferredoxin"/>
    <property type="match status" value="1"/>
</dbReference>
<dbReference type="Pfam" id="PF07992">
    <property type="entry name" value="Pyr_redox_2"/>
    <property type="match status" value="1"/>
</dbReference>
<feature type="domain" description="Dihydroprymidine dehydrogenase" evidence="2">
    <location>
        <begin position="15"/>
        <end position="122"/>
    </location>
</feature>
<accession>A0A5N1J7A0</accession>
<dbReference type="GO" id="GO:0051536">
    <property type="term" value="F:iron-sulfur cluster binding"/>
    <property type="evidence" value="ECO:0007669"/>
    <property type="project" value="InterPro"/>
</dbReference>
<dbReference type="Gene3D" id="1.10.1060.10">
    <property type="entry name" value="Alpha-helical ferredoxin"/>
    <property type="match status" value="1"/>
</dbReference>
<dbReference type="EMBL" id="VTWT01000001">
    <property type="protein sequence ID" value="KAA9345842.1"/>
    <property type="molecule type" value="Genomic_DNA"/>
</dbReference>
<evidence type="ECO:0000313" key="3">
    <source>
        <dbReference type="EMBL" id="KAA9345842.1"/>
    </source>
</evidence>
<dbReference type="Pfam" id="PF14691">
    <property type="entry name" value="Fer4_20"/>
    <property type="match status" value="1"/>
</dbReference>
<evidence type="ECO:0000259" key="1">
    <source>
        <dbReference type="Pfam" id="PF07992"/>
    </source>
</evidence>
<sequence length="452" mass="48907">MAEYKTPVTEQDFEANFAQLKPLMNATEAYMESGRCLFCYDAPCINACPTNIDIPLFIKQINSGNISGSAKTIYDANYFGNACGKVCPTEVLCEGACVYNRQGVKPIDIGRLQNYATNSVISSGKVLYPTVPKNGKKVAIIGAGPAGISCACELSQLGYDVTIFEAKEHPSGLTVYGVAPYKITNEEVLAEMAYLQKQFNFAVKYNTAIETEEDILQLENEFEAVFIGVGLGKTAVLGIPGEKLENCIGAVEFIENLRMNHAAVQVPEKVVVLGGGNTAMDAASESARMGAETVTLAYRRDQTEMGAYAFEYELAKHAGVKGLFNVQPLEILGTDKVAGVKFIRTETLNGKLTTIPGSEFILPYDLVIKATGQEKRKTFLQQIKDLELAPNGQIIVDEATFQTTNPRYFAAGDAVNGGKEVVNAANEGKRAAKAMHQFILESMVAENAMVSK</sequence>
<feature type="domain" description="FAD/NAD(P)-binding" evidence="1">
    <location>
        <begin position="136"/>
        <end position="428"/>
    </location>
</feature>
<dbReference type="PRINTS" id="PR00419">
    <property type="entry name" value="ADXRDTASE"/>
</dbReference>
<gene>
    <name evidence="3" type="ORF">F0P94_01805</name>
</gene>
<reference evidence="3 4" key="1">
    <citation type="submission" date="2019-09" db="EMBL/GenBank/DDBJ databases">
        <title>Genome sequence of Adhaeribacter sp. M2.</title>
        <authorList>
            <person name="Srinivasan S."/>
        </authorList>
    </citation>
    <scope>NUCLEOTIDE SEQUENCE [LARGE SCALE GENOMIC DNA]</scope>
    <source>
        <strain evidence="3 4">M2</strain>
    </source>
</reference>
<dbReference type="RefSeq" id="WP_150901985.1">
    <property type="nucleotide sequence ID" value="NZ_VTWT01000001.1"/>
</dbReference>
<dbReference type="InterPro" id="IPR028261">
    <property type="entry name" value="DPD_II"/>
</dbReference>
<organism evidence="3 4">
    <name type="scientific">Adhaeribacter soli</name>
    <dbReference type="NCBI Taxonomy" id="2607655"/>
    <lineage>
        <taxon>Bacteria</taxon>
        <taxon>Pseudomonadati</taxon>
        <taxon>Bacteroidota</taxon>
        <taxon>Cytophagia</taxon>
        <taxon>Cytophagales</taxon>
        <taxon>Hymenobacteraceae</taxon>
        <taxon>Adhaeribacter</taxon>
    </lineage>
</organism>
<evidence type="ECO:0000259" key="2">
    <source>
        <dbReference type="Pfam" id="PF14691"/>
    </source>
</evidence>
<dbReference type="Gene3D" id="3.50.50.60">
    <property type="entry name" value="FAD/NAD(P)-binding domain"/>
    <property type="match status" value="2"/>
</dbReference>
<name>A0A5N1J7A0_9BACT</name>
<dbReference type="GO" id="GO:0016491">
    <property type="term" value="F:oxidoreductase activity"/>
    <property type="evidence" value="ECO:0007669"/>
    <property type="project" value="InterPro"/>
</dbReference>
<dbReference type="InterPro" id="IPR009051">
    <property type="entry name" value="Helical_ferredxn"/>
</dbReference>
<comment type="caution">
    <text evidence="3">The sequence shown here is derived from an EMBL/GenBank/DDBJ whole genome shotgun (WGS) entry which is preliminary data.</text>
</comment>
<dbReference type="InterPro" id="IPR036188">
    <property type="entry name" value="FAD/NAD-bd_sf"/>
</dbReference>
<evidence type="ECO:0000313" key="4">
    <source>
        <dbReference type="Proteomes" id="UP000326570"/>
    </source>
</evidence>
<dbReference type="PANTHER" id="PTHR42783">
    <property type="entry name" value="GLUTAMATE SYNTHASE [NADPH] SMALL CHAIN"/>
    <property type="match status" value="1"/>
</dbReference>